<dbReference type="AlphaFoldDB" id="A0A0F9NTR9"/>
<feature type="coiled-coil region" evidence="1">
    <location>
        <begin position="485"/>
        <end position="515"/>
    </location>
</feature>
<reference evidence="3" key="1">
    <citation type="journal article" date="2015" name="Nature">
        <title>Complex archaea that bridge the gap between prokaryotes and eukaryotes.</title>
        <authorList>
            <person name="Spang A."/>
            <person name="Saw J.H."/>
            <person name="Jorgensen S.L."/>
            <person name="Zaremba-Niedzwiedzka K."/>
            <person name="Martijn J."/>
            <person name="Lind A.E."/>
            <person name="van Eijk R."/>
            <person name="Schleper C."/>
            <person name="Guy L."/>
            <person name="Ettema T.J."/>
        </authorList>
    </citation>
    <scope>NUCLEOTIDE SEQUENCE</scope>
</reference>
<dbReference type="PANTHER" id="PTHR32114:SF2">
    <property type="entry name" value="ABC TRANSPORTER ABCH.3"/>
    <property type="match status" value="1"/>
</dbReference>
<evidence type="ECO:0000256" key="1">
    <source>
        <dbReference type="SAM" id="Coils"/>
    </source>
</evidence>
<sequence>MEIKLIRITLKDFKGIKLFEFDPDGKNATIRGDNATGKTTVADAFRWLLFGKDTADRKDFAIKTLDKSGAAHSNMEHSVNAVIEVDGTAIELKKTYKEKWTKKRGYATKNLTGHTTDHFIDGVPISEAKWKGRIGDLIDEDQFKLIILPSYFNSLKWQDRRRILLDVCGDVLDEDVLEETFPDVDSKGDYEALVNILNQRTLDDHRKVVDADKRKINDRLKEIPARIDELNKTLPTDGLSVPARNAIEAYLRHIDHKIEKIKDNTELAGYRKQLADAEVKLSHAKADIRVEVYDKDQAEAGKVFKFKSEIRGYEREIGESQIEIDDMGKEIKKKEGSMAGLRILFKEEAAKSPQYDEICAMCNQPLPKDQIETSRRKFKVHQAGELIGINDAGKKLERDCASLKAKIGETTHAMNNQKQMVIGLEMNLKDLEKDSEVVDAEIPKHIVALVTVIADIGRRIDAGPKSDTTELEADRREEHAKLAALDAAEKTKARIENLKMKERDLGIEFEELEKQIFLMEKFIVAKVGLLEGKINSKFQLARFKLFETQINEGIKETCITTVAGVPYGYGLNKGMEINVGLDIIETLSEHYNITAPVWIDNAEAITAPLEIPSQTFKLIVEKDCPHMEVDYG</sequence>
<comment type="caution">
    <text evidence="3">The sequence shown here is derived from an EMBL/GenBank/DDBJ whole genome shotgun (WGS) entry which is preliminary data.</text>
</comment>
<proteinExistence type="predicted"/>
<accession>A0A0F9NTR9</accession>
<dbReference type="InterPro" id="IPR038729">
    <property type="entry name" value="Rad50/SbcC_AAA"/>
</dbReference>
<feature type="domain" description="Rad50/SbcC-type AAA" evidence="2">
    <location>
        <begin position="7"/>
        <end position="255"/>
    </location>
</feature>
<keyword evidence="1" id="KW-0175">Coiled coil</keyword>
<evidence type="ECO:0000259" key="2">
    <source>
        <dbReference type="Pfam" id="PF13476"/>
    </source>
</evidence>
<dbReference type="Gene3D" id="3.40.50.300">
    <property type="entry name" value="P-loop containing nucleotide triphosphate hydrolases"/>
    <property type="match status" value="1"/>
</dbReference>
<gene>
    <name evidence="3" type="ORF">LCGC14_0911110</name>
</gene>
<dbReference type="InterPro" id="IPR027417">
    <property type="entry name" value="P-loop_NTPase"/>
</dbReference>
<dbReference type="EMBL" id="LAZR01003026">
    <property type="protein sequence ID" value="KKN22845.1"/>
    <property type="molecule type" value="Genomic_DNA"/>
</dbReference>
<dbReference type="Pfam" id="PF13476">
    <property type="entry name" value="AAA_23"/>
    <property type="match status" value="1"/>
</dbReference>
<evidence type="ECO:0000313" key="3">
    <source>
        <dbReference type="EMBL" id="KKN22845.1"/>
    </source>
</evidence>
<name>A0A0F9NTR9_9ZZZZ</name>
<dbReference type="PANTHER" id="PTHR32114">
    <property type="entry name" value="ABC TRANSPORTER ABCH.3"/>
    <property type="match status" value="1"/>
</dbReference>
<protein>
    <recommendedName>
        <fullName evidence="2">Rad50/SbcC-type AAA domain-containing protein</fullName>
    </recommendedName>
</protein>
<feature type="coiled-coil region" evidence="1">
    <location>
        <begin position="267"/>
        <end position="330"/>
    </location>
</feature>
<organism evidence="3">
    <name type="scientific">marine sediment metagenome</name>
    <dbReference type="NCBI Taxonomy" id="412755"/>
    <lineage>
        <taxon>unclassified sequences</taxon>
        <taxon>metagenomes</taxon>
        <taxon>ecological metagenomes</taxon>
    </lineage>
</organism>
<dbReference type="SUPFAM" id="SSF52540">
    <property type="entry name" value="P-loop containing nucleoside triphosphate hydrolases"/>
    <property type="match status" value="1"/>
</dbReference>